<dbReference type="CDD" id="cd03454">
    <property type="entry name" value="YdeM"/>
    <property type="match status" value="1"/>
</dbReference>
<dbReference type="Proteomes" id="UP000004291">
    <property type="component" value="Chromosome"/>
</dbReference>
<dbReference type="STRING" id="411684.HPDFL43_13877"/>
<accession>A9DH95</accession>
<dbReference type="EMBL" id="ABIA03000004">
    <property type="protein sequence ID" value="EDQ31503.1"/>
    <property type="molecule type" value="Genomic_DNA"/>
</dbReference>
<reference evidence="2 3" key="2">
    <citation type="submission" date="2012-06" db="EMBL/GenBank/DDBJ databases">
        <authorList>
            <person name="Fiebig A."/>
        </authorList>
    </citation>
    <scope>NUCLEOTIDE SEQUENCE [LARGE SCALE GENOMIC DNA]</scope>
    <source>
        <strain evidence="2 3">DFL-43</strain>
    </source>
</reference>
<dbReference type="SUPFAM" id="SSF54637">
    <property type="entry name" value="Thioesterase/thiol ester dehydrase-isomerase"/>
    <property type="match status" value="1"/>
</dbReference>
<reference evidence="2 3" key="1">
    <citation type="submission" date="2007-10" db="EMBL/GenBank/DDBJ databases">
        <authorList>
            <person name="Wagner-Dobler I."/>
            <person name="Ferriera S."/>
            <person name="Johnson J."/>
            <person name="Kravitz S."/>
            <person name="Beeson K."/>
            <person name="Sutton G."/>
            <person name="Rogers Y.-H."/>
            <person name="Friedman R."/>
            <person name="Frazier M."/>
            <person name="Venter J.C."/>
        </authorList>
    </citation>
    <scope>NUCLEOTIDE SEQUENCE [LARGE SCALE GENOMIC DNA]</scope>
    <source>
        <strain evidence="2 3">DFL-43</strain>
    </source>
</reference>
<keyword evidence="3" id="KW-1185">Reference proteome</keyword>
<dbReference type="eggNOG" id="COG2030">
    <property type="taxonomic scope" value="Bacteria"/>
</dbReference>
<evidence type="ECO:0000313" key="2">
    <source>
        <dbReference type="EMBL" id="EDQ31503.1"/>
    </source>
</evidence>
<dbReference type="HOGENOM" id="CLU_094876_1_0_5"/>
<sequence>MSFDLSFRPGQRTELGSHLFTAAAIIEFASKYDPQRFHIDEHAARESVFGGLCASGWHTASIWMKLNVAWMNTTLASARAEGNAVPEFGPSPGFRDLRWFRPVFAGDQIRYSKTFRSVRPLASRPGWSLLETDAEAQDLSGQMVMSFRTAALIKLPGADPGGQAV</sequence>
<proteinExistence type="predicted"/>
<dbReference type="RefSeq" id="WP_007198537.1">
    <property type="nucleotide sequence ID" value="NZ_CM002917.1"/>
</dbReference>
<feature type="domain" description="MaoC-like" evidence="1">
    <location>
        <begin position="21"/>
        <end position="110"/>
    </location>
</feature>
<dbReference type="Pfam" id="PF01575">
    <property type="entry name" value="MaoC_dehydratas"/>
    <property type="match status" value="1"/>
</dbReference>
<dbReference type="InterPro" id="IPR002539">
    <property type="entry name" value="MaoC-like_dom"/>
</dbReference>
<organism evidence="2 3">
    <name type="scientific">Hoeflea phototrophica (strain DSM 17068 / NCIMB 14078 / DFL-43)</name>
    <dbReference type="NCBI Taxonomy" id="411684"/>
    <lineage>
        <taxon>Bacteria</taxon>
        <taxon>Pseudomonadati</taxon>
        <taxon>Pseudomonadota</taxon>
        <taxon>Alphaproteobacteria</taxon>
        <taxon>Hyphomicrobiales</taxon>
        <taxon>Rhizobiaceae</taxon>
        <taxon>Hoeflea</taxon>
    </lineage>
</organism>
<dbReference type="AlphaFoldDB" id="A9DH95"/>
<dbReference type="InterPro" id="IPR029069">
    <property type="entry name" value="HotDog_dom_sf"/>
</dbReference>
<comment type="caution">
    <text evidence="2">The sequence shown here is derived from an EMBL/GenBank/DDBJ whole genome shotgun (WGS) entry which is preliminary data.</text>
</comment>
<gene>
    <name evidence="2" type="ORF">HPDFL43_13877</name>
</gene>
<dbReference type="Gene3D" id="3.10.129.10">
    <property type="entry name" value="Hotdog Thioesterase"/>
    <property type="match status" value="1"/>
</dbReference>
<name>A9DH95_HOEPD</name>
<protein>
    <submittedName>
        <fullName evidence="2">Acyl dehydratase</fullName>
    </submittedName>
</protein>
<evidence type="ECO:0000313" key="3">
    <source>
        <dbReference type="Proteomes" id="UP000004291"/>
    </source>
</evidence>
<evidence type="ECO:0000259" key="1">
    <source>
        <dbReference type="Pfam" id="PF01575"/>
    </source>
</evidence>